<dbReference type="Proteomes" id="UP000183832">
    <property type="component" value="Unassembled WGS sequence"/>
</dbReference>
<gene>
    <name evidence="1" type="ORF">CLUMA_CG012442</name>
</gene>
<evidence type="ECO:0000313" key="1">
    <source>
        <dbReference type="EMBL" id="CRK98655.1"/>
    </source>
</evidence>
<evidence type="ECO:0000313" key="2">
    <source>
        <dbReference type="Proteomes" id="UP000183832"/>
    </source>
</evidence>
<organism evidence="1 2">
    <name type="scientific">Clunio marinus</name>
    <dbReference type="NCBI Taxonomy" id="568069"/>
    <lineage>
        <taxon>Eukaryota</taxon>
        <taxon>Metazoa</taxon>
        <taxon>Ecdysozoa</taxon>
        <taxon>Arthropoda</taxon>
        <taxon>Hexapoda</taxon>
        <taxon>Insecta</taxon>
        <taxon>Pterygota</taxon>
        <taxon>Neoptera</taxon>
        <taxon>Endopterygota</taxon>
        <taxon>Diptera</taxon>
        <taxon>Nematocera</taxon>
        <taxon>Chironomoidea</taxon>
        <taxon>Chironomidae</taxon>
        <taxon>Clunio</taxon>
    </lineage>
</organism>
<dbReference type="AlphaFoldDB" id="A0A1J1IEF3"/>
<protein>
    <submittedName>
        <fullName evidence="1">CLUMA_CG012442, isoform A</fullName>
    </submittedName>
</protein>
<dbReference type="EMBL" id="CVRI01000048">
    <property type="protein sequence ID" value="CRK98655.1"/>
    <property type="molecule type" value="Genomic_DNA"/>
</dbReference>
<sequence>MKINIHIDILSFDHAEKLHPLNYLLQSSDKLICYCQSFFSGMECKMIITRIYFINEVLRNIELNV</sequence>
<proteinExistence type="predicted"/>
<name>A0A1J1IEF3_9DIPT</name>
<keyword evidence="2" id="KW-1185">Reference proteome</keyword>
<accession>A0A1J1IEF3</accession>
<reference evidence="1 2" key="1">
    <citation type="submission" date="2015-04" db="EMBL/GenBank/DDBJ databases">
        <authorList>
            <person name="Syromyatnikov M.Y."/>
            <person name="Popov V.N."/>
        </authorList>
    </citation>
    <scope>NUCLEOTIDE SEQUENCE [LARGE SCALE GENOMIC DNA]</scope>
</reference>